<gene>
    <name evidence="5" type="ORF">BDZ31_002831</name>
</gene>
<evidence type="ECO:0000313" key="5">
    <source>
        <dbReference type="EMBL" id="MBB4663242.1"/>
    </source>
</evidence>
<dbReference type="InterPro" id="IPR016163">
    <property type="entry name" value="Ald_DH_C"/>
</dbReference>
<accession>A0A840IEJ6</accession>
<dbReference type="SUPFAM" id="SSF53720">
    <property type="entry name" value="ALDH-like"/>
    <property type="match status" value="1"/>
</dbReference>
<keyword evidence="1 3" id="KW-0560">Oxidoreductase</keyword>
<dbReference type="RefSeq" id="WP_183342966.1">
    <property type="nucleotide sequence ID" value="NZ_JACHNU010000003.1"/>
</dbReference>
<dbReference type="AlphaFoldDB" id="A0A840IEJ6"/>
<dbReference type="Gene3D" id="3.40.309.10">
    <property type="entry name" value="Aldehyde Dehydrogenase, Chain A, domain 2"/>
    <property type="match status" value="1"/>
</dbReference>
<feature type="domain" description="Aldehyde dehydrogenase" evidence="4">
    <location>
        <begin position="4"/>
        <end position="460"/>
    </location>
</feature>
<dbReference type="PROSITE" id="PS00070">
    <property type="entry name" value="ALDEHYDE_DEHYDR_CYS"/>
    <property type="match status" value="1"/>
</dbReference>
<protein>
    <submittedName>
        <fullName evidence="5">Acyl-CoA reductase-like NAD-dependent aldehyde dehydrogenase</fullName>
    </submittedName>
</protein>
<dbReference type="InterPro" id="IPR016161">
    <property type="entry name" value="Ald_DH/histidinol_DH"/>
</dbReference>
<evidence type="ECO:0000256" key="3">
    <source>
        <dbReference type="RuleBase" id="RU003345"/>
    </source>
</evidence>
<dbReference type="InterPro" id="IPR029510">
    <property type="entry name" value="Ald_DH_CS_GLU"/>
</dbReference>
<dbReference type="InterPro" id="IPR015590">
    <property type="entry name" value="Aldehyde_DH_dom"/>
</dbReference>
<feature type="active site" evidence="2">
    <location>
        <position position="236"/>
    </location>
</feature>
<evidence type="ECO:0000256" key="1">
    <source>
        <dbReference type="ARBA" id="ARBA00023002"/>
    </source>
</evidence>
<dbReference type="Gene3D" id="3.40.605.10">
    <property type="entry name" value="Aldehyde Dehydrogenase, Chain A, domain 1"/>
    <property type="match status" value="1"/>
</dbReference>
<sequence>MLTKQFTVQDPLETEQLGSVPLADPADVQRIVDAARAAQGAWARTTLAERADRIEAAAGALRDEVEELGDLLSRESGKPLAQARFEIGASIGLLADNARVGRRWEGRVLPTEGLAGTARDLAFTRREPLGVIAAILPFNFPVELFVEKAAAALVGGNAVVTKAPLEAPLVVARFHRALLEAGVPADVAPLLHGDRDVGAALATARGVDAISLTGSTAAGVAVAQAAAPTLRRLHLELGGNNAALVLEDADLDLVTEELAYGRLLMNGQACSASKRVIVDPSLHDELVDRLAAVVDRQVLGPSTDPATTVGPLIHAAAARRVAEQVERAVAEGATPVRGGDGAGEGALLPPALLASVPAGAAIATDDEIFGPVFALIRADDVQQAIALANASSFGLMASVFSRDVQLAMAAAERLQAGGVVINGTDNYRPPIIPFGGVKLSGGGREGLGYTIDELTREKTIVLRRFRRDLPGEEAIA</sequence>
<evidence type="ECO:0000256" key="2">
    <source>
        <dbReference type="PROSITE-ProRule" id="PRU10007"/>
    </source>
</evidence>
<dbReference type="Pfam" id="PF00171">
    <property type="entry name" value="Aldedh"/>
    <property type="match status" value="1"/>
</dbReference>
<proteinExistence type="inferred from homology"/>
<dbReference type="InterPro" id="IPR016160">
    <property type="entry name" value="Ald_DH_CS_CYS"/>
</dbReference>
<dbReference type="CDD" id="cd07078">
    <property type="entry name" value="ALDH"/>
    <property type="match status" value="1"/>
</dbReference>
<reference evidence="5 6" key="1">
    <citation type="submission" date="2020-08" db="EMBL/GenBank/DDBJ databases">
        <title>Genomic Encyclopedia of Archaeal and Bacterial Type Strains, Phase II (KMG-II): from individual species to whole genera.</title>
        <authorList>
            <person name="Goeker M."/>
        </authorList>
    </citation>
    <scope>NUCLEOTIDE SEQUENCE [LARGE SCALE GENOMIC DNA]</scope>
    <source>
        <strain evidence="5 6">DSM 23288</strain>
    </source>
</reference>
<evidence type="ECO:0000259" key="4">
    <source>
        <dbReference type="Pfam" id="PF00171"/>
    </source>
</evidence>
<dbReference type="PROSITE" id="PS00687">
    <property type="entry name" value="ALDEHYDE_DEHYDR_GLU"/>
    <property type="match status" value="1"/>
</dbReference>
<organism evidence="5 6">
    <name type="scientific">Conexibacter arvalis</name>
    <dbReference type="NCBI Taxonomy" id="912552"/>
    <lineage>
        <taxon>Bacteria</taxon>
        <taxon>Bacillati</taxon>
        <taxon>Actinomycetota</taxon>
        <taxon>Thermoleophilia</taxon>
        <taxon>Solirubrobacterales</taxon>
        <taxon>Conexibacteraceae</taxon>
        <taxon>Conexibacter</taxon>
    </lineage>
</organism>
<comment type="caution">
    <text evidence="5">The sequence shown here is derived from an EMBL/GenBank/DDBJ whole genome shotgun (WGS) entry which is preliminary data.</text>
</comment>
<name>A0A840IEJ6_9ACTN</name>
<keyword evidence="6" id="KW-1185">Reference proteome</keyword>
<dbReference type="GO" id="GO:0016620">
    <property type="term" value="F:oxidoreductase activity, acting on the aldehyde or oxo group of donors, NAD or NADP as acceptor"/>
    <property type="evidence" value="ECO:0007669"/>
    <property type="project" value="InterPro"/>
</dbReference>
<evidence type="ECO:0000313" key="6">
    <source>
        <dbReference type="Proteomes" id="UP000585272"/>
    </source>
</evidence>
<dbReference type="InterPro" id="IPR016162">
    <property type="entry name" value="Ald_DH_N"/>
</dbReference>
<dbReference type="Proteomes" id="UP000585272">
    <property type="component" value="Unassembled WGS sequence"/>
</dbReference>
<comment type="similarity">
    <text evidence="3">Belongs to the aldehyde dehydrogenase family.</text>
</comment>
<dbReference type="EMBL" id="JACHNU010000003">
    <property type="protein sequence ID" value="MBB4663242.1"/>
    <property type="molecule type" value="Genomic_DNA"/>
</dbReference>
<dbReference type="PANTHER" id="PTHR11699">
    <property type="entry name" value="ALDEHYDE DEHYDROGENASE-RELATED"/>
    <property type="match status" value="1"/>
</dbReference>